<dbReference type="Proteomes" id="UP000018888">
    <property type="component" value="Unassembled WGS sequence"/>
</dbReference>
<comment type="caution">
    <text evidence="2">The sequence shown here is derived from an EMBL/GenBank/DDBJ whole genome shotgun (WGS) entry which is preliminary data.</text>
</comment>
<feature type="region of interest" description="Disordered" evidence="1">
    <location>
        <begin position="269"/>
        <end position="394"/>
    </location>
</feature>
<accession>A0A2P4QYC5</accession>
<dbReference type="VEuPathDB" id="FungiDB:RhiirFUN_009141"/>
<dbReference type="VEuPathDB" id="FungiDB:RhiirFUN_010347"/>
<feature type="compositionally biased region" description="Polar residues" evidence="1">
    <location>
        <begin position="327"/>
        <end position="359"/>
    </location>
</feature>
<feature type="compositionally biased region" description="Polar residues" evidence="1">
    <location>
        <begin position="384"/>
        <end position="394"/>
    </location>
</feature>
<dbReference type="SUPFAM" id="SSF54928">
    <property type="entry name" value="RNA-binding domain, RBD"/>
    <property type="match status" value="1"/>
</dbReference>
<dbReference type="InterPro" id="IPR012677">
    <property type="entry name" value="Nucleotide-bd_a/b_plait_sf"/>
</dbReference>
<evidence type="ECO:0000256" key="1">
    <source>
        <dbReference type="SAM" id="MobiDB-lite"/>
    </source>
</evidence>
<dbReference type="InterPro" id="IPR035979">
    <property type="entry name" value="RBD_domain_sf"/>
</dbReference>
<proteinExistence type="predicted"/>
<protein>
    <recommendedName>
        <fullName evidence="4">SWIM-type domain-containing protein</fullName>
    </recommendedName>
</protein>
<dbReference type="GO" id="GO:0003676">
    <property type="term" value="F:nucleic acid binding"/>
    <property type="evidence" value="ECO:0007669"/>
    <property type="project" value="InterPro"/>
</dbReference>
<dbReference type="AlphaFoldDB" id="A0A2P4QYC5"/>
<feature type="compositionally biased region" description="Basic and acidic residues" evidence="1">
    <location>
        <begin position="269"/>
        <end position="280"/>
    </location>
</feature>
<sequence length="594" mass="66820">MPFQFNGGIQSTQSIKSFNGIIKRSLNRTSTLCEMEEAINKRHEEEIRYCQLTDLKANSVLSLQRFQISQSFTYEGQLISCLFDNSPSDTPDDNFVEDIVNEPQVMLKSILNDMDTSNIVEIWKICQVGGISQKENLVVLFNDRSHICTCLETITKGIICCHFWRVMLYSNTAKFHISIIPIRWYKDDILTKLHSDQKKIKYSSLELSQQDESNGSKIASLGLIHFQGSYNNEIIQQIIPKRNKFGVAFLTAKTAINIALETGCDNELRQDKRNKNKDSGSDISNSDNEQKNNKNNPSKRTRTLPENPMEEDYVADSAADAGGSHITPPQQNNADNFSSPPPKNTTAPSAPSTVASGTDASMHAPKDKETSPLDASPNKDIMDTNDTSSLPLDTPTISILRHDYQAAAAPNTSPEFIKKYPTNRAMIDAVNNLLLETYHSYTGRARMSGSGDLKRLVIHFNSTTESDAYLSLQHDDLADLQFFLHDPQQLRTDEDLWAIQVTDIKFFIKKDDITALFKKYGNIQSCRIHTRANAKVQQARIVYDDASSIQHFMDKQWAIYCYSTCLHVHLAPLVRAIGAMAVNIPLSLNSYKPK</sequence>
<keyword evidence="3" id="KW-1185">Reference proteome</keyword>
<evidence type="ECO:0008006" key="4">
    <source>
        <dbReference type="Google" id="ProtNLM"/>
    </source>
</evidence>
<reference evidence="2 3" key="2">
    <citation type="journal article" date="2018" name="New Phytol.">
        <title>High intraspecific genome diversity in the model arbuscular mycorrhizal symbiont Rhizophagus irregularis.</title>
        <authorList>
            <person name="Chen E.C.H."/>
            <person name="Morin E."/>
            <person name="Beaudet D."/>
            <person name="Noel J."/>
            <person name="Yildirir G."/>
            <person name="Ndikumana S."/>
            <person name="Charron P."/>
            <person name="St-Onge C."/>
            <person name="Giorgi J."/>
            <person name="Kruger M."/>
            <person name="Marton T."/>
            <person name="Ropars J."/>
            <person name="Grigoriev I.V."/>
            <person name="Hainaut M."/>
            <person name="Henrissat B."/>
            <person name="Roux C."/>
            <person name="Martin F."/>
            <person name="Corradi N."/>
        </authorList>
    </citation>
    <scope>NUCLEOTIDE SEQUENCE [LARGE SCALE GENOMIC DNA]</scope>
    <source>
        <strain evidence="2 3">DAOM 197198</strain>
    </source>
</reference>
<dbReference type="EMBL" id="AUPC02000004">
    <property type="protein sequence ID" value="POG82653.1"/>
    <property type="molecule type" value="Genomic_DNA"/>
</dbReference>
<evidence type="ECO:0000313" key="2">
    <source>
        <dbReference type="EMBL" id="POG82653.1"/>
    </source>
</evidence>
<evidence type="ECO:0000313" key="3">
    <source>
        <dbReference type="Proteomes" id="UP000018888"/>
    </source>
</evidence>
<dbReference type="Gene3D" id="3.30.70.330">
    <property type="match status" value="1"/>
</dbReference>
<name>A0A2P4QYC5_RHIID</name>
<organism evidence="2 3">
    <name type="scientific">Rhizophagus irregularis (strain DAOM 181602 / DAOM 197198 / MUCL 43194)</name>
    <name type="common">Arbuscular mycorrhizal fungus</name>
    <name type="synonym">Glomus intraradices</name>
    <dbReference type="NCBI Taxonomy" id="747089"/>
    <lineage>
        <taxon>Eukaryota</taxon>
        <taxon>Fungi</taxon>
        <taxon>Fungi incertae sedis</taxon>
        <taxon>Mucoromycota</taxon>
        <taxon>Glomeromycotina</taxon>
        <taxon>Glomeromycetes</taxon>
        <taxon>Glomerales</taxon>
        <taxon>Glomeraceae</taxon>
        <taxon>Rhizophagus</taxon>
    </lineage>
</organism>
<gene>
    <name evidence="2" type="ORF">GLOIN_2v1762049</name>
</gene>
<reference evidence="2 3" key="1">
    <citation type="journal article" date="2013" name="Proc. Natl. Acad. Sci. U.S.A.">
        <title>Genome of an arbuscular mycorrhizal fungus provides insight into the oldest plant symbiosis.</title>
        <authorList>
            <person name="Tisserant E."/>
            <person name="Malbreil M."/>
            <person name="Kuo A."/>
            <person name="Kohler A."/>
            <person name="Symeonidi A."/>
            <person name="Balestrini R."/>
            <person name="Charron P."/>
            <person name="Duensing N."/>
            <person name="Frei Dit Frey N."/>
            <person name="Gianinazzi-Pearson V."/>
            <person name="Gilbert L.B."/>
            <person name="Handa Y."/>
            <person name="Herr J.R."/>
            <person name="Hijri M."/>
            <person name="Koul R."/>
            <person name="Kawaguchi M."/>
            <person name="Krajinski F."/>
            <person name="Lammers P.J."/>
            <person name="Masclaux F.G."/>
            <person name="Murat C."/>
            <person name="Morin E."/>
            <person name="Ndikumana S."/>
            <person name="Pagni M."/>
            <person name="Petitpierre D."/>
            <person name="Requena N."/>
            <person name="Rosikiewicz P."/>
            <person name="Riley R."/>
            <person name="Saito K."/>
            <person name="San Clemente H."/>
            <person name="Shapiro H."/>
            <person name="van Tuinen D."/>
            <person name="Becard G."/>
            <person name="Bonfante P."/>
            <person name="Paszkowski U."/>
            <person name="Shachar-Hill Y.Y."/>
            <person name="Tuskan G.A."/>
            <person name="Young P.W."/>
            <person name="Sanders I.R."/>
            <person name="Henrissat B."/>
            <person name="Rensing S.A."/>
            <person name="Grigoriev I.V."/>
            <person name="Corradi N."/>
            <person name="Roux C."/>
            <person name="Martin F."/>
        </authorList>
    </citation>
    <scope>NUCLEOTIDE SEQUENCE [LARGE SCALE GENOMIC DNA]</scope>
    <source>
        <strain evidence="2 3">DAOM 197198</strain>
    </source>
</reference>